<dbReference type="InterPro" id="IPR010987">
    <property type="entry name" value="Glutathione-S-Trfase_C-like"/>
</dbReference>
<dbReference type="SUPFAM" id="SSF47616">
    <property type="entry name" value="GST C-terminal domain-like"/>
    <property type="match status" value="1"/>
</dbReference>
<comment type="catalytic activity">
    <reaction evidence="5">
        <text>RX + glutathione = an S-substituted glutathione + a halide anion + H(+)</text>
        <dbReference type="Rhea" id="RHEA:16437"/>
        <dbReference type="ChEBI" id="CHEBI:15378"/>
        <dbReference type="ChEBI" id="CHEBI:16042"/>
        <dbReference type="ChEBI" id="CHEBI:17792"/>
        <dbReference type="ChEBI" id="CHEBI:57925"/>
        <dbReference type="ChEBI" id="CHEBI:90779"/>
        <dbReference type="EC" id="2.5.1.18"/>
    </reaction>
</comment>
<evidence type="ECO:0000259" key="7">
    <source>
        <dbReference type="PROSITE" id="PS50404"/>
    </source>
</evidence>
<evidence type="ECO:0000256" key="2">
    <source>
        <dbReference type="ARBA" id="ARBA00005861"/>
    </source>
</evidence>
<comment type="caution">
    <text evidence="9">The sequence shown here is derived from an EMBL/GenBank/DDBJ whole genome shotgun (WGS) entry which is preliminary data.</text>
</comment>
<feature type="domain" description="GST C-terminal" evidence="8">
    <location>
        <begin position="151"/>
        <end position="288"/>
    </location>
</feature>
<gene>
    <name evidence="9" type="ORF">cand_033860</name>
</gene>
<dbReference type="EC" id="2.5.1.18" evidence="3"/>
<dbReference type="OrthoDB" id="338458at2759"/>
<dbReference type="AlphaFoldDB" id="A0A1J4MVU9"/>
<evidence type="ECO:0000256" key="1">
    <source>
        <dbReference type="ARBA" id="ARBA00003701"/>
    </source>
</evidence>
<dbReference type="RefSeq" id="XP_067070174.1">
    <property type="nucleotide sequence ID" value="XM_067213612.1"/>
</dbReference>
<dbReference type="InterPro" id="IPR036282">
    <property type="entry name" value="Glutathione-S-Trfase_C_sf"/>
</dbReference>
<dbReference type="Proteomes" id="UP000186804">
    <property type="component" value="Unassembled WGS sequence"/>
</dbReference>
<dbReference type="PROSITE" id="PS50404">
    <property type="entry name" value="GST_NTER"/>
    <property type="match status" value="1"/>
</dbReference>
<dbReference type="GeneID" id="92367570"/>
<keyword evidence="6" id="KW-0732">Signal</keyword>
<accession>A0A1J4MVU9</accession>
<feature type="chain" id="PRO_5013198784" description="glutathione transferase" evidence="6">
    <location>
        <begin position="24"/>
        <end position="656"/>
    </location>
</feature>
<dbReference type="Gene3D" id="3.40.30.10">
    <property type="entry name" value="Glutaredoxin"/>
    <property type="match status" value="1"/>
</dbReference>
<evidence type="ECO:0000256" key="4">
    <source>
        <dbReference type="ARBA" id="ARBA00022679"/>
    </source>
</evidence>
<protein>
    <recommendedName>
        <fullName evidence="3">glutathione transferase</fullName>
        <ecNumber evidence="3">2.5.1.18</ecNumber>
    </recommendedName>
</protein>
<dbReference type="Pfam" id="PF14497">
    <property type="entry name" value="GST_C_3"/>
    <property type="match status" value="1"/>
</dbReference>
<evidence type="ECO:0000313" key="9">
    <source>
        <dbReference type="EMBL" id="OII78328.1"/>
    </source>
</evidence>
<dbReference type="GO" id="GO:0006749">
    <property type="term" value="P:glutathione metabolic process"/>
    <property type="evidence" value="ECO:0007669"/>
    <property type="project" value="TreeGrafter"/>
</dbReference>
<dbReference type="PROSITE" id="PS50405">
    <property type="entry name" value="GST_CTER"/>
    <property type="match status" value="1"/>
</dbReference>
<proteinExistence type="inferred from homology"/>
<evidence type="ECO:0000313" key="10">
    <source>
        <dbReference type="Proteomes" id="UP000186804"/>
    </source>
</evidence>
<dbReference type="PANTHER" id="PTHR11571">
    <property type="entry name" value="GLUTATHIONE S-TRANSFERASE"/>
    <property type="match status" value="1"/>
</dbReference>
<evidence type="ECO:0000256" key="6">
    <source>
        <dbReference type="SAM" id="SignalP"/>
    </source>
</evidence>
<feature type="signal peptide" evidence="6">
    <location>
        <begin position="1"/>
        <end position="23"/>
    </location>
</feature>
<feature type="domain" description="GST N-terminal" evidence="7">
    <location>
        <begin position="45"/>
        <end position="145"/>
    </location>
</feature>
<dbReference type="InterPro" id="IPR004045">
    <property type="entry name" value="Glutathione_S-Trfase_N"/>
</dbReference>
<dbReference type="Gene3D" id="1.20.1050.10">
    <property type="match status" value="1"/>
</dbReference>
<sequence length="656" mass="74770">MYIFRYKAFILLFITLLIKLSIAFDDHLLDELRFCENSSAYSQIFVHIGYWGGIRGHGNLIRLTLEISNVPYVEHTFGNFKSDGSYDFDSWTNHFKLLLAKVDTLTLPNLPFLVDCANSPDKKTHLKTETLPIMIYIAKTFNQYLIGESLNTVSSEKIIEVSQIIYNSFLILLQSFMYKSGSVESILNFHENFLSNTISSGPVLSMQNLEQLVKGNRNIYGGPFLFGNTVTIPDILIYEYTKTFSILAPGIVYDYPNIRLLVDSFDNIPIVQQYINSDRSVLYPLSPTENIPSQYMMTMNTKNEYTKELPRFGQFLSFYGYSLTTSTASVCLSYPIFKSTVRNIDNPSFYDYFGLLNFSQLADAALRIIGKNFLIRTYWRLTRRFQSTQKKIFNSCITVLTSGKYIDVSLSSIQAEIICIQFVNCFTKRSTAIDIGRSLINYPNKFKFIGGSTAIFNAERSFKNRISSPQLLDKAVRFYFLSKSMIKFGFYPTSSIVEVLKLAQRRGALTTFGILVNAPLAINICMEYSTNRLPFRNLILFKNNYNMQNLCESAFQPFILDDITTIVSDKSSTLVEVLEQISSSSEAIVCPMSLSKSYCTGTSSSIPQSAYPRSKQVKIGSIPVKKLNRKFQNGCRRLKRMLGNSSRKKRYSTNID</sequence>
<name>A0A1J4MVU9_9CRYT</name>
<organism evidence="9 10">
    <name type="scientific">Cryptosporidium andersoni</name>
    <dbReference type="NCBI Taxonomy" id="117008"/>
    <lineage>
        <taxon>Eukaryota</taxon>
        <taxon>Sar</taxon>
        <taxon>Alveolata</taxon>
        <taxon>Apicomplexa</taxon>
        <taxon>Conoidasida</taxon>
        <taxon>Coccidia</taxon>
        <taxon>Eucoccidiorida</taxon>
        <taxon>Eimeriorina</taxon>
        <taxon>Cryptosporidiidae</taxon>
        <taxon>Cryptosporidium</taxon>
    </lineage>
</organism>
<dbReference type="InterPro" id="IPR004046">
    <property type="entry name" value="GST_C"/>
</dbReference>
<keyword evidence="10" id="KW-1185">Reference proteome</keyword>
<evidence type="ECO:0000256" key="3">
    <source>
        <dbReference type="ARBA" id="ARBA00012452"/>
    </source>
</evidence>
<reference evidence="9 10" key="1">
    <citation type="submission" date="2016-10" db="EMBL/GenBank/DDBJ databases">
        <title>Reductive evolution of mitochondrial metabolism and differential evolution of invasion-related proteins in Cryptosporidium.</title>
        <authorList>
            <person name="Liu S."/>
            <person name="Roellig D.M."/>
            <person name="Guo Y."/>
            <person name="Li N."/>
            <person name="Frace M.A."/>
            <person name="Tang K."/>
            <person name="Zhang L."/>
            <person name="Feng Y."/>
            <person name="Xiao L."/>
        </authorList>
    </citation>
    <scope>NUCLEOTIDE SEQUENCE [LARGE SCALE GENOMIC DNA]</scope>
    <source>
        <strain evidence="9">30847</strain>
    </source>
</reference>
<keyword evidence="4" id="KW-0808">Transferase</keyword>
<evidence type="ECO:0000256" key="5">
    <source>
        <dbReference type="ARBA" id="ARBA00047960"/>
    </source>
</evidence>
<dbReference type="EMBL" id="LRBS01000002">
    <property type="protein sequence ID" value="OII78328.1"/>
    <property type="molecule type" value="Genomic_DNA"/>
</dbReference>
<evidence type="ECO:0000259" key="8">
    <source>
        <dbReference type="PROSITE" id="PS50405"/>
    </source>
</evidence>
<comment type="function">
    <text evidence="1">Conjugation of reduced glutathione to a wide number of exogenous and endogenous hydrophobic electrophiles.</text>
</comment>
<comment type="similarity">
    <text evidence="2">Belongs to the GST superfamily. Mu family.</text>
</comment>
<dbReference type="GO" id="GO:0004364">
    <property type="term" value="F:glutathione transferase activity"/>
    <property type="evidence" value="ECO:0007669"/>
    <property type="project" value="UniProtKB-EC"/>
</dbReference>
<dbReference type="VEuPathDB" id="CryptoDB:cand_033860"/>
<dbReference type="InterPro" id="IPR050213">
    <property type="entry name" value="GST_superfamily"/>
</dbReference>
<dbReference type="PANTHER" id="PTHR11571:SF222">
    <property type="entry name" value="GLUTATHIONE TRANSFERASE"/>
    <property type="match status" value="1"/>
</dbReference>